<feature type="transmembrane region" description="Helical" evidence="7">
    <location>
        <begin position="41"/>
        <end position="57"/>
    </location>
</feature>
<evidence type="ECO:0000313" key="9">
    <source>
        <dbReference type="Proteomes" id="UP000663903"/>
    </source>
</evidence>
<evidence type="ECO:0000256" key="5">
    <source>
        <dbReference type="ARBA" id="ARBA00023136"/>
    </source>
</evidence>
<dbReference type="Proteomes" id="UP000663903">
    <property type="component" value="Chromosome"/>
</dbReference>
<sequence length="304" mass="33922">MTRAQQAHRAEWATRPERSSMLVLRLMVWLSLKLGRRLSRLILYPIAAYFVVFAPSAKRASKAFLGRALGRTARVKDGFRHVLTFASVVHDRVYWLRGRNDLFDITVSGEHHIAALRQQGRGIVFAGGHFGSFEALRVIGERHGVDAKMLMFPDNARKVTAALTAINPALADSVIALGRPESVLRVRDHLESGGSVGILADRMLEGDKCREVAFLGQPAPFPIGPWRLASMLGAPVVFMAGCYLGGNRYHLVFEPVVDFAQVSPQQRTAAIDAAQQRFAALLEARCHEAPWNWFNFYDFWNNPT</sequence>
<evidence type="ECO:0000256" key="4">
    <source>
        <dbReference type="ARBA" id="ARBA00022679"/>
    </source>
</evidence>
<evidence type="ECO:0000256" key="7">
    <source>
        <dbReference type="SAM" id="Phobius"/>
    </source>
</evidence>
<dbReference type="GO" id="GO:0005886">
    <property type="term" value="C:plasma membrane"/>
    <property type="evidence" value="ECO:0007669"/>
    <property type="project" value="UniProtKB-SubCell"/>
</dbReference>
<name>A0A975CC18_9BURK</name>
<comment type="subcellular location">
    <subcellularLocation>
        <location evidence="1">Cell inner membrane</location>
    </subcellularLocation>
</comment>
<evidence type="ECO:0000256" key="3">
    <source>
        <dbReference type="ARBA" id="ARBA00022519"/>
    </source>
</evidence>
<accession>A0A975CC18</accession>
<dbReference type="KEGG" id="otd:J1M35_10980"/>
<dbReference type="GO" id="GO:0016746">
    <property type="term" value="F:acyltransferase activity"/>
    <property type="evidence" value="ECO:0007669"/>
    <property type="project" value="UniProtKB-KW"/>
</dbReference>
<protein>
    <submittedName>
        <fullName evidence="8">Acyl-CoA synthetase</fullName>
    </submittedName>
</protein>
<dbReference type="AlphaFoldDB" id="A0A975CC18"/>
<evidence type="ECO:0000256" key="6">
    <source>
        <dbReference type="ARBA" id="ARBA00023315"/>
    </source>
</evidence>
<proteinExistence type="predicted"/>
<evidence type="ECO:0000256" key="1">
    <source>
        <dbReference type="ARBA" id="ARBA00004533"/>
    </source>
</evidence>
<keyword evidence="5 7" id="KW-0472">Membrane</keyword>
<keyword evidence="4" id="KW-0808">Transferase</keyword>
<dbReference type="Pfam" id="PF03279">
    <property type="entry name" value="Lip_A_acyltrans"/>
    <property type="match status" value="1"/>
</dbReference>
<evidence type="ECO:0000313" key="8">
    <source>
        <dbReference type="EMBL" id="QTD43688.1"/>
    </source>
</evidence>
<dbReference type="CDD" id="cd07984">
    <property type="entry name" value="LPLAT_LABLAT-like"/>
    <property type="match status" value="1"/>
</dbReference>
<keyword evidence="9" id="KW-1185">Reference proteome</keyword>
<keyword evidence="7" id="KW-0812">Transmembrane</keyword>
<dbReference type="EMBL" id="CP071796">
    <property type="protein sequence ID" value="QTD43688.1"/>
    <property type="molecule type" value="Genomic_DNA"/>
</dbReference>
<keyword evidence="3" id="KW-0997">Cell inner membrane</keyword>
<dbReference type="PIRSF" id="PIRSF028561">
    <property type="entry name" value="Ac_Trasf"/>
    <property type="match status" value="1"/>
</dbReference>
<keyword evidence="7" id="KW-1133">Transmembrane helix</keyword>
<dbReference type="RefSeq" id="WP_208007099.1">
    <property type="nucleotide sequence ID" value="NZ_CP071796.1"/>
</dbReference>
<keyword evidence="2" id="KW-1003">Cell membrane</keyword>
<reference evidence="8" key="1">
    <citation type="submission" date="2021-03" db="EMBL/GenBank/DDBJ databases">
        <title>Ottowia sp. 27C isolated from the cloaca of a Giant Asian pond turtle (Heosemys grandis).</title>
        <authorList>
            <person name="Spergser J."/>
            <person name="Busse H.-J."/>
        </authorList>
    </citation>
    <scope>NUCLEOTIDE SEQUENCE</scope>
    <source>
        <strain evidence="8">27C</strain>
    </source>
</reference>
<dbReference type="GO" id="GO:0009247">
    <property type="term" value="P:glycolipid biosynthetic process"/>
    <property type="evidence" value="ECO:0007669"/>
    <property type="project" value="UniProtKB-ARBA"/>
</dbReference>
<dbReference type="PANTHER" id="PTHR30606">
    <property type="entry name" value="LIPID A BIOSYNTHESIS LAUROYL ACYLTRANSFERASE"/>
    <property type="match status" value="1"/>
</dbReference>
<dbReference type="InterPro" id="IPR004960">
    <property type="entry name" value="LipA_acyltrans"/>
</dbReference>
<gene>
    <name evidence="8" type="ORF">J1M35_10980</name>
</gene>
<dbReference type="InterPro" id="IPR014548">
    <property type="entry name" value="Ac_Trasf"/>
</dbReference>
<keyword evidence="6" id="KW-0012">Acyltransferase</keyword>
<organism evidence="8 9">
    <name type="scientific">Ottowia testudinis</name>
    <dbReference type="NCBI Taxonomy" id="2816950"/>
    <lineage>
        <taxon>Bacteria</taxon>
        <taxon>Pseudomonadati</taxon>
        <taxon>Pseudomonadota</taxon>
        <taxon>Betaproteobacteria</taxon>
        <taxon>Burkholderiales</taxon>
        <taxon>Comamonadaceae</taxon>
        <taxon>Ottowia</taxon>
    </lineage>
</organism>
<dbReference type="PANTHER" id="PTHR30606:SF9">
    <property type="entry name" value="LIPID A BIOSYNTHESIS LAUROYLTRANSFERASE"/>
    <property type="match status" value="1"/>
</dbReference>
<evidence type="ECO:0000256" key="2">
    <source>
        <dbReference type="ARBA" id="ARBA00022475"/>
    </source>
</evidence>